<dbReference type="PANTHER" id="PTHR30158:SF24">
    <property type="entry name" value="HLYD FAMILY SECRETION PROTEIN"/>
    <property type="match status" value="1"/>
</dbReference>
<evidence type="ECO:0000313" key="9">
    <source>
        <dbReference type="Proteomes" id="UP000588647"/>
    </source>
</evidence>
<proteinExistence type="inferred from homology"/>
<evidence type="ECO:0000313" key="8">
    <source>
        <dbReference type="EMBL" id="MBB4001178.1"/>
    </source>
</evidence>
<keyword evidence="3" id="KW-0732">Signal</keyword>
<dbReference type="SUPFAM" id="SSF111369">
    <property type="entry name" value="HlyD-like secretion proteins"/>
    <property type="match status" value="1"/>
</dbReference>
<dbReference type="GO" id="GO:0005886">
    <property type="term" value="C:plasma membrane"/>
    <property type="evidence" value="ECO:0007669"/>
    <property type="project" value="TreeGrafter"/>
</dbReference>
<protein>
    <submittedName>
        <fullName evidence="8">RND family efflux transporter MFP subunit</fullName>
    </submittedName>
</protein>
<dbReference type="Gene3D" id="2.40.420.20">
    <property type="match status" value="1"/>
</dbReference>
<evidence type="ECO:0000259" key="5">
    <source>
        <dbReference type="Pfam" id="PF25917"/>
    </source>
</evidence>
<evidence type="ECO:0000259" key="4">
    <source>
        <dbReference type="Pfam" id="PF25876"/>
    </source>
</evidence>
<comment type="subcellular location">
    <subcellularLocation>
        <location evidence="1">Cell envelope</location>
    </subcellularLocation>
</comment>
<reference evidence="8 9" key="1">
    <citation type="submission" date="2020-08" db="EMBL/GenBank/DDBJ databases">
        <title>Genomic Encyclopedia of Type Strains, Phase IV (KMG-IV): sequencing the most valuable type-strain genomes for metagenomic binning, comparative biology and taxonomic classification.</title>
        <authorList>
            <person name="Goeker M."/>
        </authorList>
    </citation>
    <scope>NUCLEOTIDE SEQUENCE [LARGE SCALE GENOMIC DNA]</scope>
    <source>
        <strain evidence="8 9">DSM 103570</strain>
    </source>
</reference>
<evidence type="ECO:0000259" key="7">
    <source>
        <dbReference type="Pfam" id="PF25967"/>
    </source>
</evidence>
<dbReference type="RefSeq" id="WP_183205555.1">
    <property type="nucleotide sequence ID" value="NZ_JAAAMM010000001.1"/>
</dbReference>
<dbReference type="AlphaFoldDB" id="A0A7W6H9R6"/>
<organism evidence="8 9">
    <name type="scientific">Aurantimonas endophytica</name>
    <dbReference type="NCBI Taxonomy" id="1522175"/>
    <lineage>
        <taxon>Bacteria</taxon>
        <taxon>Pseudomonadati</taxon>
        <taxon>Pseudomonadota</taxon>
        <taxon>Alphaproteobacteria</taxon>
        <taxon>Hyphomicrobiales</taxon>
        <taxon>Aurantimonadaceae</taxon>
        <taxon>Aurantimonas</taxon>
    </lineage>
</organism>
<dbReference type="NCBIfam" id="TIGR01730">
    <property type="entry name" value="RND_mfp"/>
    <property type="match status" value="1"/>
</dbReference>
<evidence type="ECO:0000256" key="3">
    <source>
        <dbReference type="SAM" id="SignalP"/>
    </source>
</evidence>
<feature type="domain" description="Multidrug resistance protein MdtA-like barrel-sandwich hybrid" evidence="5">
    <location>
        <begin position="67"/>
        <end position="203"/>
    </location>
</feature>
<dbReference type="PANTHER" id="PTHR30158">
    <property type="entry name" value="ACRA/E-RELATED COMPONENT OF DRUG EFFLUX TRANSPORTER"/>
    <property type="match status" value="1"/>
</dbReference>
<dbReference type="Pfam" id="PF25917">
    <property type="entry name" value="BSH_RND"/>
    <property type="match status" value="1"/>
</dbReference>
<dbReference type="GO" id="GO:0046677">
    <property type="term" value="P:response to antibiotic"/>
    <property type="evidence" value="ECO:0007669"/>
    <property type="project" value="TreeGrafter"/>
</dbReference>
<name>A0A7W6H9R6_9HYPH</name>
<dbReference type="Pfam" id="PF25876">
    <property type="entry name" value="HH_MFP_RND"/>
    <property type="match status" value="1"/>
</dbReference>
<dbReference type="InterPro" id="IPR006143">
    <property type="entry name" value="RND_pump_MFP"/>
</dbReference>
<gene>
    <name evidence="8" type="ORF">GGR03_000225</name>
</gene>
<comment type="caution">
    <text evidence="8">The sequence shown here is derived from an EMBL/GenBank/DDBJ whole genome shotgun (WGS) entry which is preliminary data.</text>
</comment>
<keyword evidence="9" id="KW-1185">Reference proteome</keyword>
<accession>A0A7W6H9R6</accession>
<dbReference type="Proteomes" id="UP000588647">
    <property type="component" value="Unassembled WGS sequence"/>
</dbReference>
<dbReference type="GO" id="GO:0030313">
    <property type="term" value="C:cell envelope"/>
    <property type="evidence" value="ECO:0007669"/>
    <property type="project" value="UniProtKB-SubCell"/>
</dbReference>
<dbReference type="EMBL" id="JACIEM010000001">
    <property type="protein sequence ID" value="MBB4001178.1"/>
    <property type="molecule type" value="Genomic_DNA"/>
</dbReference>
<dbReference type="InterPro" id="IPR058626">
    <property type="entry name" value="MdtA-like_b-barrel"/>
</dbReference>
<evidence type="ECO:0000256" key="2">
    <source>
        <dbReference type="ARBA" id="ARBA00009477"/>
    </source>
</evidence>
<dbReference type="GO" id="GO:0015562">
    <property type="term" value="F:efflux transmembrane transporter activity"/>
    <property type="evidence" value="ECO:0007669"/>
    <property type="project" value="InterPro"/>
</dbReference>
<evidence type="ECO:0000259" key="6">
    <source>
        <dbReference type="Pfam" id="PF25944"/>
    </source>
</evidence>
<feature type="domain" description="Multidrug resistance protein MdtA-like C-terminal permuted SH3" evidence="7">
    <location>
        <begin position="309"/>
        <end position="367"/>
    </location>
</feature>
<dbReference type="InterPro" id="IPR058624">
    <property type="entry name" value="MdtA-like_HH"/>
</dbReference>
<dbReference type="Gene3D" id="2.40.50.100">
    <property type="match status" value="1"/>
</dbReference>
<dbReference type="Gene3D" id="2.40.30.170">
    <property type="match status" value="1"/>
</dbReference>
<dbReference type="Gene3D" id="1.10.287.470">
    <property type="entry name" value="Helix hairpin bin"/>
    <property type="match status" value="1"/>
</dbReference>
<feature type="domain" description="Multidrug resistance protein MdtA-like beta-barrel" evidence="6">
    <location>
        <begin position="239"/>
        <end position="300"/>
    </location>
</feature>
<dbReference type="InterPro" id="IPR058627">
    <property type="entry name" value="MdtA-like_C"/>
</dbReference>
<dbReference type="Pfam" id="PF25967">
    <property type="entry name" value="RND-MFP_C"/>
    <property type="match status" value="1"/>
</dbReference>
<feature type="domain" description="Multidrug resistance protein MdtA-like alpha-helical hairpin" evidence="4">
    <location>
        <begin position="107"/>
        <end position="176"/>
    </location>
</feature>
<dbReference type="Pfam" id="PF25944">
    <property type="entry name" value="Beta-barrel_RND"/>
    <property type="match status" value="1"/>
</dbReference>
<comment type="similarity">
    <text evidence="2">Belongs to the membrane fusion protein (MFP) (TC 8.A.1) family.</text>
</comment>
<sequence>MNDCLRGRRRRSLLSLLASLLLFPTVAQPAAAQAPAAPPPPVTVAKPIVREIVEDDEFIGRFEAVDEVSIRARVGGYLETVHFRDGALVKVGDPLFTIDQRPFQFALEQAQSQLAVSETSLTFAESQYRRAEELSQSGNIPVSTVDDRRREFLAAQASHEGAKTAVASAQLDLEYTEITAPIAGRIDRRLVSTGNLVQADQTILTSIVSLDPIDFYFDIDEREFLAYARDATERGGNLQEGAGGLPVVVHLPDGGTDAISGELNFAENRIDRETGTMRVRARFPNPDLTVLPGLFGRVNVPGSLPHQGVLVPDEAIGADQDRRIVYVVGEDNTVSAKPVRTGPRLYGYRVVRSGLTGEETIVVNGLMRVRPNIKVDPRPETLPPERVAEGAQ</sequence>
<feature type="chain" id="PRO_5031263520" evidence="3">
    <location>
        <begin position="28"/>
        <end position="392"/>
    </location>
</feature>
<feature type="signal peptide" evidence="3">
    <location>
        <begin position="1"/>
        <end position="27"/>
    </location>
</feature>
<evidence type="ECO:0000256" key="1">
    <source>
        <dbReference type="ARBA" id="ARBA00004196"/>
    </source>
</evidence>
<dbReference type="InterPro" id="IPR058625">
    <property type="entry name" value="MdtA-like_BSH"/>
</dbReference>